<dbReference type="EMBL" id="UINC01020217">
    <property type="protein sequence ID" value="SVA85097.1"/>
    <property type="molecule type" value="Genomic_DNA"/>
</dbReference>
<reference evidence="2" key="1">
    <citation type="submission" date="2018-05" db="EMBL/GenBank/DDBJ databases">
        <authorList>
            <person name="Lanie J.A."/>
            <person name="Ng W.-L."/>
            <person name="Kazmierczak K.M."/>
            <person name="Andrzejewski T.M."/>
            <person name="Davidsen T.M."/>
            <person name="Wayne K.J."/>
            <person name="Tettelin H."/>
            <person name="Glass J.I."/>
            <person name="Rusch D."/>
            <person name="Podicherti R."/>
            <person name="Tsui H.-C.T."/>
            <person name="Winkler M.E."/>
        </authorList>
    </citation>
    <scope>NUCLEOTIDE SEQUENCE</scope>
</reference>
<accession>A0A381Z8K8</accession>
<protein>
    <submittedName>
        <fullName evidence="2">Uncharacterized protein</fullName>
    </submittedName>
</protein>
<evidence type="ECO:0000256" key="1">
    <source>
        <dbReference type="SAM" id="Phobius"/>
    </source>
</evidence>
<evidence type="ECO:0000313" key="2">
    <source>
        <dbReference type="EMBL" id="SVA85097.1"/>
    </source>
</evidence>
<keyword evidence="1" id="KW-0472">Membrane</keyword>
<keyword evidence="1" id="KW-1133">Transmembrane helix</keyword>
<proteinExistence type="predicted"/>
<gene>
    <name evidence="2" type="ORF">METZ01_LOCUS137951</name>
</gene>
<name>A0A381Z8K8_9ZZZZ</name>
<feature type="transmembrane region" description="Helical" evidence="1">
    <location>
        <begin position="20"/>
        <end position="44"/>
    </location>
</feature>
<sequence>MVFDKDKGTSNIALLKTPTSLYVFLDSETFLNLVMSVIIFSLMVNI</sequence>
<keyword evidence="1" id="KW-0812">Transmembrane</keyword>
<dbReference type="AlphaFoldDB" id="A0A381Z8K8"/>
<organism evidence="2">
    <name type="scientific">marine metagenome</name>
    <dbReference type="NCBI Taxonomy" id="408172"/>
    <lineage>
        <taxon>unclassified sequences</taxon>
        <taxon>metagenomes</taxon>
        <taxon>ecological metagenomes</taxon>
    </lineage>
</organism>